<dbReference type="PROSITE" id="PS00107">
    <property type="entry name" value="PROTEIN_KINASE_ATP"/>
    <property type="match status" value="1"/>
</dbReference>
<dbReference type="eggNOG" id="ENOG502QQPF">
    <property type="taxonomic scope" value="Eukaryota"/>
</dbReference>
<dbReference type="PROSITE" id="PS01186">
    <property type="entry name" value="EGF_2"/>
    <property type="match status" value="1"/>
</dbReference>
<dbReference type="PROSITE" id="PS00108">
    <property type="entry name" value="PROTEIN_KINASE_ST"/>
    <property type="match status" value="1"/>
</dbReference>
<evidence type="ECO:0000256" key="1">
    <source>
        <dbReference type="ARBA" id="ARBA00004479"/>
    </source>
</evidence>
<dbReference type="GO" id="GO:0005886">
    <property type="term" value="C:plasma membrane"/>
    <property type="evidence" value="ECO:0007669"/>
    <property type="project" value="TreeGrafter"/>
</dbReference>
<name>A0A0E0J5E9_ORYNI</name>
<evidence type="ECO:0008006" key="17">
    <source>
        <dbReference type="Google" id="ProtNLM"/>
    </source>
</evidence>
<dbReference type="Pfam" id="PF13947">
    <property type="entry name" value="GUB_WAK_bind"/>
    <property type="match status" value="1"/>
</dbReference>
<dbReference type="InterPro" id="IPR001245">
    <property type="entry name" value="Ser-Thr/Tyr_kinase_cat_dom"/>
</dbReference>
<dbReference type="InterPro" id="IPR000742">
    <property type="entry name" value="EGF"/>
</dbReference>
<reference evidence="15" key="2">
    <citation type="submission" date="2018-04" db="EMBL/GenBank/DDBJ databases">
        <title>OnivRS2 (Oryza nivara Reference Sequence Version 2).</title>
        <authorList>
            <person name="Zhang J."/>
            <person name="Kudrna D."/>
            <person name="Lee S."/>
            <person name="Talag J."/>
            <person name="Rajasekar S."/>
            <person name="Welchert J."/>
            <person name="Hsing Y.-I."/>
            <person name="Wing R.A."/>
        </authorList>
    </citation>
    <scope>NUCLEOTIDE SEQUENCE [LARGE SCALE GENOMIC DNA]</scope>
    <source>
        <strain evidence="15">SL10</strain>
    </source>
</reference>
<keyword evidence="3" id="KW-0808">Transferase</keyword>
<evidence type="ECO:0000256" key="2">
    <source>
        <dbReference type="ARBA" id="ARBA00022527"/>
    </source>
</evidence>
<comment type="subcellular location">
    <subcellularLocation>
        <location evidence="1">Membrane</location>
        <topology evidence="1">Single-pass type I membrane protein</topology>
    </subcellularLocation>
</comment>
<keyword evidence="8" id="KW-1015">Disulfide bond</keyword>
<dbReference type="GO" id="GO:0007166">
    <property type="term" value="P:cell surface receptor signaling pathway"/>
    <property type="evidence" value="ECO:0007669"/>
    <property type="project" value="InterPro"/>
</dbReference>
<dbReference type="GO" id="GO:0005524">
    <property type="term" value="F:ATP binding"/>
    <property type="evidence" value="ECO:0007669"/>
    <property type="project" value="UniProtKB-UniRule"/>
</dbReference>
<dbReference type="InterPro" id="IPR025287">
    <property type="entry name" value="WAK_GUB"/>
</dbReference>
<keyword evidence="4" id="KW-0732">Signal</keyword>
<keyword evidence="12" id="KW-0472">Membrane</keyword>
<evidence type="ECO:0000256" key="10">
    <source>
        <dbReference type="PROSITE-ProRule" id="PRU00076"/>
    </source>
</evidence>
<reference evidence="15" key="1">
    <citation type="submission" date="2015-04" db="UniProtKB">
        <authorList>
            <consortium name="EnsemblPlants"/>
        </authorList>
    </citation>
    <scope>IDENTIFICATION</scope>
    <source>
        <strain evidence="15">SL10</strain>
    </source>
</reference>
<dbReference type="PROSITE" id="PS50011">
    <property type="entry name" value="PROTEIN_KINASE_DOM"/>
    <property type="match status" value="1"/>
</dbReference>
<keyword evidence="2" id="KW-0723">Serine/threonine-protein kinase</keyword>
<dbReference type="Proteomes" id="UP000006591">
    <property type="component" value="Chromosome 11"/>
</dbReference>
<dbReference type="STRING" id="4536.A0A0E0J5E9"/>
<evidence type="ECO:0000256" key="7">
    <source>
        <dbReference type="ARBA" id="ARBA00022840"/>
    </source>
</evidence>
<dbReference type="InterPro" id="IPR008271">
    <property type="entry name" value="Ser/Thr_kinase_AS"/>
</dbReference>
<feature type="transmembrane region" description="Helical" evidence="12">
    <location>
        <begin position="370"/>
        <end position="393"/>
    </location>
</feature>
<dbReference type="OMA" id="FPVWAIS"/>
<keyword evidence="16" id="KW-1185">Reference proteome</keyword>
<keyword evidence="5 11" id="KW-0547">Nucleotide-binding</keyword>
<evidence type="ECO:0000313" key="15">
    <source>
        <dbReference type="EnsemblPlants" id="ONIVA11G22790.1"/>
    </source>
</evidence>
<comment type="caution">
    <text evidence="10">Lacks conserved residue(s) required for the propagation of feature annotation.</text>
</comment>
<dbReference type="InterPro" id="IPR000719">
    <property type="entry name" value="Prot_kinase_dom"/>
</dbReference>
<dbReference type="EnsemblPlants" id="ONIVA11G22790.1">
    <property type="protein sequence ID" value="ONIVA11G22790.1"/>
    <property type="gene ID" value="ONIVA11G22790"/>
</dbReference>
<evidence type="ECO:0000256" key="6">
    <source>
        <dbReference type="ARBA" id="ARBA00022777"/>
    </source>
</evidence>
<dbReference type="Gene3D" id="3.30.200.20">
    <property type="entry name" value="Phosphorylase Kinase, domain 1"/>
    <property type="match status" value="1"/>
</dbReference>
<feature type="binding site" evidence="11">
    <location>
        <position position="461"/>
    </location>
    <ligand>
        <name>ATP</name>
        <dbReference type="ChEBI" id="CHEBI:30616"/>
    </ligand>
</feature>
<proteinExistence type="predicted"/>
<evidence type="ECO:0000259" key="13">
    <source>
        <dbReference type="PROSITE" id="PS50011"/>
    </source>
</evidence>
<dbReference type="Gene3D" id="1.10.510.10">
    <property type="entry name" value="Transferase(Phosphotransferase) domain 1"/>
    <property type="match status" value="1"/>
</dbReference>
<protein>
    <recommendedName>
        <fullName evidence="17">Protein kinase domain-containing protein</fullName>
    </recommendedName>
</protein>
<dbReference type="InterPro" id="IPR011009">
    <property type="entry name" value="Kinase-like_dom_sf"/>
</dbReference>
<dbReference type="AlphaFoldDB" id="A0A0E0J5E9"/>
<sequence length="731" mass="80779">MGKNDEIRIRRLIAMPHIVVVVLCWFLHAPAAAATLSDLAVPAMPAPAPVPAACPSKCGDVEIPYPFGIGVDCAWPGFTIKCNHSFSPPRPYTGTIEIKDISLEAGEMRVYTHVAHQCYDSSHHEEHVSTRLKLHGKSRLSRTRNEFTAIGCNTVAFLIGRKKGSYSTGCISTCASLDKAAHDGEPCTGLGCCQVPSIPPNLSVLNISWGDGFDDDLVRADSPCSYAFVAEKGWYNFTRKDFSRAGSKRFGHRNGKNMVPTVLDWAIRKNGSCPSAAGSAAGQVAPACVSANSKCVNVTNGKGYLCNCSEGYAGNPYCELRKADPAKYEKLYPCYRGSRCIDTVGGYDCKCRFGLKGNGKTSDQGCRPMIPAPIVAILATVCAVIAFLALLFLQKKWRRRWFFDNNGGRLLEGMGITIFTEKELDSITKGKCTKIGQGAFGEVYKGTYKDQQVAVKYSIAKGATRTQNAFRWPKFFVPTKVPSSRARGQEFVDELRIQSLIRHVNVVRLIGCCLQTKVPMLVFEFIPQGSLEKKLHGFERQTLSLLNRLDIAIGSAEALSYMHSSGLQSVVHGDVKPANILLDDNLIPKVSDFGSSELALKMKHVCADMNYVDPVCIQTGKYCTMESDVYSYGVVLLELITRKKAKYDDGRSLPIEFVNRYKDNNERRKMYDQDMLLSTDALYPYCMECLDRMAAVAVRCLKNKVEKRPTMADVVKELKQLREQICTRVSS</sequence>
<evidence type="ECO:0000256" key="8">
    <source>
        <dbReference type="ARBA" id="ARBA00023157"/>
    </source>
</evidence>
<dbReference type="Gene3D" id="2.10.25.10">
    <property type="entry name" value="Laminin"/>
    <property type="match status" value="1"/>
</dbReference>
<keyword evidence="10" id="KW-0245">EGF-like domain</keyword>
<dbReference type="FunFam" id="1.10.510.10:FF:000606">
    <property type="entry name" value="Wall-associated receptor kinase 3"/>
    <property type="match status" value="1"/>
</dbReference>
<feature type="domain" description="EGF-like" evidence="14">
    <location>
        <begin position="284"/>
        <end position="319"/>
    </location>
</feature>
<dbReference type="Gramene" id="ONIVA11G22790.1">
    <property type="protein sequence ID" value="ONIVA11G22790.1"/>
    <property type="gene ID" value="ONIVA11G22790"/>
</dbReference>
<dbReference type="GO" id="GO:0030247">
    <property type="term" value="F:polysaccharide binding"/>
    <property type="evidence" value="ECO:0007669"/>
    <property type="project" value="InterPro"/>
</dbReference>
<evidence type="ECO:0000256" key="9">
    <source>
        <dbReference type="ARBA" id="ARBA00023180"/>
    </source>
</evidence>
<dbReference type="GO" id="GO:0004674">
    <property type="term" value="F:protein serine/threonine kinase activity"/>
    <property type="evidence" value="ECO:0007669"/>
    <property type="project" value="TreeGrafter"/>
</dbReference>
<keyword evidence="9" id="KW-0325">Glycoprotein</keyword>
<evidence type="ECO:0000256" key="4">
    <source>
        <dbReference type="ARBA" id="ARBA00022729"/>
    </source>
</evidence>
<evidence type="ECO:0000313" key="16">
    <source>
        <dbReference type="Proteomes" id="UP000006591"/>
    </source>
</evidence>
<dbReference type="PROSITE" id="PS50026">
    <property type="entry name" value="EGF_3"/>
    <property type="match status" value="1"/>
</dbReference>
<dbReference type="PANTHER" id="PTHR27005">
    <property type="entry name" value="WALL-ASSOCIATED RECEPTOR KINASE-LIKE 21"/>
    <property type="match status" value="1"/>
</dbReference>
<evidence type="ECO:0000259" key="14">
    <source>
        <dbReference type="PROSITE" id="PS50026"/>
    </source>
</evidence>
<dbReference type="HOGENOM" id="CLU_000288_43_5_1"/>
<keyword evidence="7 11" id="KW-0067">ATP-binding</keyword>
<dbReference type="SUPFAM" id="SSF56112">
    <property type="entry name" value="Protein kinase-like (PK-like)"/>
    <property type="match status" value="1"/>
</dbReference>
<dbReference type="Pfam" id="PF07714">
    <property type="entry name" value="PK_Tyr_Ser-Thr"/>
    <property type="match status" value="1"/>
</dbReference>
<accession>A0A0E0J5E9</accession>
<evidence type="ECO:0000256" key="11">
    <source>
        <dbReference type="PROSITE-ProRule" id="PRU10141"/>
    </source>
</evidence>
<keyword evidence="12" id="KW-0812">Transmembrane</keyword>
<evidence type="ECO:0000256" key="3">
    <source>
        <dbReference type="ARBA" id="ARBA00022679"/>
    </source>
</evidence>
<evidence type="ECO:0000256" key="5">
    <source>
        <dbReference type="ARBA" id="ARBA00022741"/>
    </source>
</evidence>
<dbReference type="InterPro" id="IPR045274">
    <property type="entry name" value="WAK-like"/>
</dbReference>
<dbReference type="CDD" id="cd00054">
    <property type="entry name" value="EGF_CA"/>
    <property type="match status" value="1"/>
</dbReference>
<dbReference type="PANTHER" id="PTHR27005:SF162">
    <property type="entry name" value="OS11G0691500 PROTEIN"/>
    <property type="match status" value="1"/>
</dbReference>
<keyword evidence="6" id="KW-0418">Kinase</keyword>
<evidence type="ECO:0000256" key="12">
    <source>
        <dbReference type="SAM" id="Phobius"/>
    </source>
</evidence>
<keyword evidence="12" id="KW-1133">Transmembrane helix</keyword>
<feature type="domain" description="Protein kinase" evidence="13">
    <location>
        <begin position="429"/>
        <end position="721"/>
    </location>
</feature>
<organism evidence="15">
    <name type="scientific">Oryza nivara</name>
    <name type="common">Indian wild rice</name>
    <name type="synonym">Oryza sativa f. spontanea</name>
    <dbReference type="NCBI Taxonomy" id="4536"/>
    <lineage>
        <taxon>Eukaryota</taxon>
        <taxon>Viridiplantae</taxon>
        <taxon>Streptophyta</taxon>
        <taxon>Embryophyta</taxon>
        <taxon>Tracheophyta</taxon>
        <taxon>Spermatophyta</taxon>
        <taxon>Magnoliopsida</taxon>
        <taxon>Liliopsida</taxon>
        <taxon>Poales</taxon>
        <taxon>Poaceae</taxon>
        <taxon>BOP clade</taxon>
        <taxon>Oryzoideae</taxon>
        <taxon>Oryzeae</taxon>
        <taxon>Oryzinae</taxon>
        <taxon>Oryza</taxon>
    </lineage>
</organism>
<dbReference type="SMART" id="SM00220">
    <property type="entry name" value="S_TKc"/>
    <property type="match status" value="1"/>
</dbReference>
<dbReference type="InterPro" id="IPR017441">
    <property type="entry name" value="Protein_kinase_ATP_BS"/>
</dbReference>